<dbReference type="EMBL" id="PQXO01001218">
    <property type="protein sequence ID" value="TGO81288.1"/>
    <property type="molecule type" value="Genomic_DNA"/>
</dbReference>
<keyword evidence="1" id="KW-0175">Coiled coil</keyword>
<keyword evidence="3" id="KW-0732">Signal</keyword>
<evidence type="ECO:0000256" key="1">
    <source>
        <dbReference type="SAM" id="Coils"/>
    </source>
</evidence>
<accession>A0A4Z1K6K9</accession>
<feature type="chain" id="PRO_5021222237" evidence="3">
    <location>
        <begin position="17"/>
        <end position="115"/>
    </location>
</feature>
<gene>
    <name evidence="4" type="ORF">BPOR_1225g00030</name>
</gene>
<evidence type="ECO:0000256" key="2">
    <source>
        <dbReference type="SAM" id="MobiDB-lite"/>
    </source>
</evidence>
<dbReference type="Proteomes" id="UP000297280">
    <property type="component" value="Unassembled WGS sequence"/>
</dbReference>
<protein>
    <submittedName>
        <fullName evidence="4">Uncharacterized protein</fullName>
    </submittedName>
</protein>
<name>A0A4Z1K6K9_9HELO</name>
<proteinExistence type="predicted"/>
<feature type="signal peptide" evidence="3">
    <location>
        <begin position="1"/>
        <end position="16"/>
    </location>
</feature>
<feature type="region of interest" description="Disordered" evidence="2">
    <location>
        <begin position="96"/>
        <end position="115"/>
    </location>
</feature>
<organism evidence="4 5">
    <name type="scientific">Botrytis porri</name>
    <dbReference type="NCBI Taxonomy" id="87229"/>
    <lineage>
        <taxon>Eukaryota</taxon>
        <taxon>Fungi</taxon>
        <taxon>Dikarya</taxon>
        <taxon>Ascomycota</taxon>
        <taxon>Pezizomycotina</taxon>
        <taxon>Leotiomycetes</taxon>
        <taxon>Helotiales</taxon>
        <taxon>Sclerotiniaceae</taxon>
        <taxon>Botrytis</taxon>
    </lineage>
</organism>
<keyword evidence="5" id="KW-1185">Reference proteome</keyword>
<sequence length="115" mass="12959">MITILYILTAILAHDALNLLLAHSKVILDGFFEMKEKELQHALNLKKEESEQALTLAKYNFEEVCAARDRYKDELAEMKLRNRELQNALLEKASGKGLGKSEFDGSGTGEDFEAL</sequence>
<dbReference type="AlphaFoldDB" id="A0A4Z1K6K9"/>
<comment type="caution">
    <text evidence="4">The sequence shown here is derived from an EMBL/GenBank/DDBJ whole genome shotgun (WGS) entry which is preliminary data.</text>
</comment>
<feature type="coiled-coil region" evidence="1">
    <location>
        <begin position="32"/>
        <end position="88"/>
    </location>
</feature>
<dbReference type="OrthoDB" id="3546743at2759"/>
<reference evidence="4 5" key="1">
    <citation type="submission" date="2017-12" db="EMBL/GenBank/DDBJ databases">
        <title>Comparative genomics of Botrytis spp.</title>
        <authorList>
            <person name="Valero-Jimenez C.A."/>
            <person name="Tapia P."/>
            <person name="Veloso J."/>
            <person name="Silva-Moreno E."/>
            <person name="Staats M."/>
            <person name="Valdes J.H."/>
            <person name="Van Kan J.A.L."/>
        </authorList>
    </citation>
    <scope>NUCLEOTIDE SEQUENCE [LARGE SCALE GENOMIC DNA]</scope>
    <source>
        <strain evidence="4 5">MUCL3349</strain>
    </source>
</reference>
<evidence type="ECO:0000313" key="5">
    <source>
        <dbReference type="Proteomes" id="UP000297280"/>
    </source>
</evidence>
<evidence type="ECO:0000256" key="3">
    <source>
        <dbReference type="SAM" id="SignalP"/>
    </source>
</evidence>
<evidence type="ECO:0000313" key="4">
    <source>
        <dbReference type="EMBL" id="TGO81288.1"/>
    </source>
</evidence>